<dbReference type="AlphaFoldDB" id="A0A927B9W9"/>
<name>A0A927B9W9_9BACT</name>
<dbReference type="Proteomes" id="UP000612233">
    <property type="component" value="Unassembled WGS sequence"/>
</dbReference>
<keyword evidence="4" id="KW-1185">Reference proteome</keyword>
<dbReference type="RefSeq" id="WP_191003251.1">
    <property type="nucleotide sequence ID" value="NZ_JACXAD010000001.1"/>
</dbReference>
<evidence type="ECO:0000313" key="4">
    <source>
        <dbReference type="Proteomes" id="UP000612233"/>
    </source>
</evidence>
<dbReference type="Gene3D" id="3.40.50.720">
    <property type="entry name" value="NAD(P)-binding Rossmann-like Domain"/>
    <property type="match status" value="1"/>
</dbReference>
<feature type="domain" description="NAD-dependent epimerase/dehydratase" evidence="2">
    <location>
        <begin position="12"/>
        <end position="241"/>
    </location>
</feature>
<accession>A0A927B9W9</accession>
<organism evidence="3 4">
    <name type="scientific">Hymenobacter montanus</name>
    <dbReference type="NCBI Taxonomy" id="2771359"/>
    <lineage>
        <taxon>Bacteria</taxon>
        <taxon>Pseudomonadati</taxon>
        <taxon>Bacteroidota</taxon>
        <taxon>Cytophagia</taxon>
        <taxon>Cytophagales</taxon>
        <taxon>Hymenobacteraceae</taxon>
        <taxon>Hymenobacter</taxon>
    </lineage>
</organism>
<sequence length="326" mass="35416">MIVQSARQLITCVIGGTGFIGQAVVQELLVQGRRVLVLGRRQVLQEALPPGVQYVVNDGSDELLRRVLQQTDEIVDLAYATVPQTSFQDPVNDILTNLPSTVRLFELAAQASLSKFVWISSGGTVYGHSAVAYQSEEHPTNPVSPYGITKLAIEKYARLFYETCGLPVVCVRPSNAFGEGQRAYSGQGFIGTAIASILDGKVLSLYGEKGTVRDYLHVYDMARGIVAALLRGQPGEVYNVGSGQGLNNRQVLDALAPLAAAAGAAVQVQILPERSFDVPLNVLDSRKLTAHTGWTPTMEFPVALAKTWEWCVSQHQLTERQRHLAN</sequence>
<evidence type="ECO:0000313" key="3">
    <source>
        <dbReference type="EMBL" id="MBD2766425.1"/>
    </source>
</evidence>
<dbReference type="InterPro" id="IPR036291">
    <property type="entry name" value="NAD(P)-bd_dom_sf"/>
</dbReference>
<dbReference type="PANTHER" id="PTHR43000">
    <property type="entry name" value="DTDP-D-GLUCOSE 4,6-DEHYDRATASE-RELATED"/>
    <property type="match status" value="1"/>
</dbReference>
<reference evidence="3" key="1">
    <citation type="submission" date="2020-09" db="EMBL/GenBank/DDBJ databases">
        <authorList>
            <person name="Kim M.K."/>
        </authorList>
    </citation>
    <scope>NUCLEOTIDE SEQUENCE</scope>
    <source>
        <strain evidence="3">BT664</strain>
    </source>
</reference>
<comment type="similarity">
    <text evidence="1">Belongs to the NAD(P)-dependent epimerase/dehydratase family.</text>
</comment>
<dbReference type="Pfam" id="PF01370">
    <property type="entry name" value="Epimerase"/>
    <property type="match status" value="1"/>
</dbReference>
<evidence type="ECO:0000256" key="1">
    <source>
        <dbReference type="ARBA" id="ARBA00007637"/>
    </source>
</evidence>
<comment type="caution">
    <text evidence="3">The sequence shown here is derived from an EMBL/GenBank/DDBJ whole genome shotgun (WGS) entry which is preliminary data.</text>
</comment>
<dbReference type="InterPro" id="IPR001509">
    <property type="entry name" value="Epimerase_deHydtase"/>
</dbReference>
<proteinExistence type="inferred from homology"/>
<gene>
    <name evidence="3" type="ORF">IC235_00795</name>
</gene>
<dbReference type="EMBL" id="JACXAD010000001">
    <property type="protein sequence ID" value="MBD2766425.1"/>
    <property type="molecule type" value="Genomic_DNA"/>
</dbReference>
<protein>
    <submittedName>
        <fullName evidence="3">NAD-dependent epimerase/dehydratase family protein</fullName>
    </submittedName>
</protein>
<evidence type="ECO:0000259" key="2">
    <source>
        <dbReference type="Pfam" id="PF01370"/>
    </source>
</evidence>
<dbReference type="SUPFAM" id="SSF51735">
    <property type="entry name" value="NAD(P)-binding Rossmann-fold domains"/>
    <property type="match status" value="1"/>
</dbReference>